<sequence>MARQYPDADYCFARENFGLLGKVRQITGGIMPTARQCWEYVGLDRSTLVDEFEFIQQDIAAQPA</sequence>
<gene>
    <name evidence="1" type="ORF">A2G96_09750</name>
</gene>
<dbReference type="STRING" id="1796606.A2G96_09750"/>
<name>A0A142JIT9_9BURK</name>
<reference evidence="1 2" key="1">
    <citation type="submission" date="2016-03" db="EMBL/GenBank/DDBJ databases">
        <title>Complete genome sequence of a novel chlorpyrifos degrading bacterium, Cupriavidus nantongensis sp. X1.</title>
        <authorList>
            <person name="Fang L."/>
        </authorList>
    </citation>
    <scope>NUCLEOTIDE SEQUENCE [LARGE SCALE GENOMIC DNA]</scope>
    <source>
        <strain evidence="1 2">X1</strain>
    </source>
</reference>
<keyword evidence="2" id="KW-1185">Reference proteome</keyword>
<organism evidence="1 2">
    <name type="scientific">Cupriavidus nantongensis</name>
    <dbReference type="NCBI Taxonomy" id="1796606"/>
    <lineage>
        <taxon>Bacteria</taxon>
        <taxon>Pseudomonadati</taxon>
        <taxon>Pseudomonadota</taxon>
        <taxon>Betaproteobacteria</taxon>
        <taxon>Burkholderiales</taxon>
        <taxon>Burkholderiaceae</taxon>
        <taxon>Cupriavidus</taxon>
    </lineage>
</organism>
<dbReference type="AlphaFoldDB" id="A0A142JIT9"/>
<accession>A0A142JIT9</accession>
<protein>
    <submittedName>
        <fullName evidence="1">Uncharacterized protein</fullName>
    </submittedName>
</protein>
<dbReference type="EMBL" id="CP014844">
    <property type="protein sequence ID" value="AMR78001.1"/>
    <property type="molecule type" value="Genomic_DNA"/>
</dbReference>
<proteinExistence type="predicted"/>
<evidence type="ECO:0000313" key="2">
    <source>
        <dbReference type="Proteomes" id="UP000075238"/>
    </source>
</evidence>
<dbReference type="KEGG" id="cnan:A2G96_09750"/>
<dbReference type="Proteomes" id="UP000075238">
    <property type="component" value="Chromosome 1"/>
</dbReference>
<evidence type="ECO:0000313" key="1">
    <source>
        <dbReference type="EMBL" id="AMR78001.1"/>
    </source>
</evidence>